<organism evidence="1 2">
    <name type="scientific">Durusdinium trenchii</name>
    <dbReference type="NCBI Taxonomy" id="1381693"/>
    <lineage>
        <taxon>Eukaryota</taxon>
        <taxon>Sar</taxon>
        <taxon>Alveolata</taxon>
        <taxon>Dinophyceae</taxon>
        <taxon>Suessiales</taxon>
        <taxon>Symbiodiniaceae</taxon>
        <taxon>Durusdinium</taxon>
    </lineage>
</organism>
<dbReference type="Proteomes" id="UP001642464">
    <property type="component" value="Unassembled WGS sequence"/>
</dbReference>
<sequence>MWFAVCQSLPDLHILRDDESCFSDDDLEEDFEISRPRQRQISMVYDPDNDDYQMQVKPEVPEAIAQMETELINKQVAQLQVRIDQGGDSEILNHYRKVKEQLELQLSKKIKTIDDQASMVSQLSTCGSSTDVLSLASPFESRKVDKT</sequence>
<evidence type="ECO:0000313" key="1">
    <source>
        <dbReference type="EMBL" id="CAK9088404.1"/>
    </source>
</evidence>
<reference evidence="1 2" key="1">
    <citation type="submission" date="2024-02" db="EMBL/GenBank/DDBJ databases">
        <authorList>
            <person name="Chen Y."/>
            <person name="Shah S."/>
            <person name="Dougan E. K."/>
            <person name="Thang M."/>
            <person name="Chan C."/>
        </authorList>
    </citation>
    <scope>NUCLEOTIDE SEQUENCE [LARGE SCALE GENOMIC DNA]</scope>
</reference>
<protein>
    <submittedName>
        <fullName evidence="1">Chloroplastic</fullName>
    </submittedName>
</protein>
<accession>A0ABP0QK36</accession>
<comment type="caution">
    <text evidence="1">The sequence shown here is derived from an EMBL/GenBank/DDBJ whole genome shotgun (WGS) entry which is preliminary data.</text>
</comment>
<dbReference type="EMBL" id="CAXAMM010039688">
    <property type="protein sequence ID" value="CAK9088404.1"/>
    <property type="molecule type" value="Genomic_DNA"/>
</dbReference>
<proteinExistence type="predicted"/>
<name>A0ABP0QK36_9DINO</name>
<keyword evidence="2" id="KW-1185">Reference proteome</keyword>
<evidence type="ECO:0000313" key="2">
    <source>
        <dbReference type="Proteomes" id="UP001642464"/>
    </source>
</evidence>
<gene>
    <name evidence="1" type="ORF">SCF082_LOCUS41749</name>
</gene>